<dbReference type="EMBL" id="FWFX01000010">
    <property type="protein sequence ID" value="SLN59067.1"/>
    <property type="molecule type" value="Genomic_DNA"/>
</dbReference>
<dbReference type="Gene3D" id="2.60.40.60">
    <property type="entry name" value="Cadherins"/>
    <property type="match status" value="2"/>
</dbReference>
<dbReference type="Gene3D" id="2.150.10.10">
    <property type="entry name" value="Serralysin-like metalloprotease, C-terminal"/>
    <property type="match status" value="2"/>
</dbReference>
<dbReference type="Proteomes" id="UP000193061">
    <property type="component" value="Unassembled WGS sequence"/>
</dbReference>
<dbReference type="GO" id="GO:0005509">
    <property type="term" value="F:calcium ion binding"/>
    <property type="evidence" value="ECO:0007669"/>
    <property type="project" value="InterPro"/>
</dbReference>
<dbReference type="PANTHER" id="PTHR38340">
    <property type="entry name" value="S-LAYER PROTEIN"/>
    <property type="match status" value="1"/>
</dbReference>
<evidence type="ECO:0000313" key="5">
    <source>
        <dbReference type="EMBL" id="SLN59067.1"/>
    </source>
</evidence>
<dbReference type="Pfam" id="PF00353">
    <property type="entry name" value="HemolysinCabind"/>
    <property type="match status" value="4"/>
</dbReference>
<dbReference type="Gene3D" id="2.60.120.430">
    <property type="entry name" value="Galactose-binding lectin"/>
    <property type="match status" value="2"/>
</dbReference>
<evidence type="ECO:0000313" key="6">
    <source>
        <dbReference type="Proteomes" id="UP000193061"/>
    </source>
</evidence>
<dbReference type="PROSITE" id="PS50268">
    <property type="entry name" value="CADHERIN_2"/>
    <property type="match status" value="2"/>
</dbReference>
<dbReference type="PRINTS" id="PR00313">
    <property type="entry name" value="CABNDNGRPT"/>
</dbReference>
<dbReference type="InterPro" id="IPR038081">
    <property type="entry name" value="CalX-like_sf"/>
</dbReference>
<comment type="subcellular location">
    <subcellularLocation>
        <location evidence="1">Secreted</location>
    </subcellularLocation>
</comment>
<dbReference type="SMART" id="SM00112">
    <property type="entry name" value="CA"/>
    <property type="match status" value="2"/>
</dbReference>
<organism evidence="5 6">
    <name type="scientific">Roseovarius albus</name>
    <dbReference type="NCBI Taxonomy" id="1247867"/>
    <lineage>
        <taxon>Bacteria</taxon>
        <taxon>Pseudomonadati</taxon>
        <taxon>Pseudomonadota</taxon>
        <taxon>Alphaproteobacteria</taxon>
        <taxon>Rhodobacterales</taxon>
        <taxon>Roseobacteraceae</taxon>
        <taxon>Roseovarius</taxon>
    </lineage>
</organism>
<feature type="domain" description="Cadherin" evidence="4">
    <location>
        <begin position="2274"/>
        <end position="2360"/>
    </location>
</feature>
<dbReference type="PROSITE" id="PS00330">
    <property type="entry name" value="HEMOLYSIN_CALCIUM"/>
    <property type="match status" value="3"/>
</dbReference>
<dbReference type="InterPro" id="IPR018511">
    <property type="entry name" value="Hemolysin-typ_Ca-bd_CS"/>
</dbReference>
<keyword evidence="6" id="KW-1185">Reference proteome</keyword>
<dbReference type="InterPro" id="IPR015919">
    <property type="entry name" value="Cadherin-like_sf"/>
</dbReference>
<dbReference type="CDD" id="cd11304">
    <property type="entry name" value="Cadherin_repeat"/>
    <property type="match status" value="2"/>
</dbReference>
<dbReference type="RefSeq" id="WP_085806674.1">
    <property type="nucleotide sequence ID" value="NZ_FWFX01000010.1"/>
</dbReference>
<protein>
    <submittedName>
        <fullName evidence="5">Hemolysin, chromosomal</fullName>
    </submittedName>
</protein>
<dbReference type="SUPFAM" id="SSF51120">
    <property type="entry name" value="beta-Roll"/>
    <property type="match status" value="3"/>
</dbReference>
<dbReference type="PANTHER" id="PTHR38340:SF1">
    <property type="entry name" value="S-LAYER PROTEIN"/>
    <property type="match status" value="1"/>
</dbReference>
<dbReference type="Pfam" id="PF11721">
    <property type="entry name" value="Malectin"/>
    <property type="match status" value="2"/>
</dbReference>
<dbReference type="InterPro" id="IPR011049">
    <property type="entry name" value="Serralysin-like_metalloprot_C"/>
</dbReference>
<dbReference type="Pfam" id="PF00028">
    <property type="entry name" value="Cadherin"/>
    <property type="match status" value="1"/>
</dbReference>
<accession>A0A1X6ZRA1</accession>
<dbReference type="InterPro" id="IPR050557">
    <property type="entry name" value="RTX_toxin/Mannuronan_C5-epim"/>
</dbReference>
<proteinExistence type="predicted"/>
<name>A0A1X6ZRA1_9RHOB</name>
<dbReference type="InterPro" id="IPR001343">
    <property type="entry name" value="Hemolysn_Ca-bd"/>
</dbReference>
<sequence>MAFNDPSITFGATGLQGESINNPTALDFSKTGSPVLFVTQQNAKILRLEIERQVDGPDADTVSDFVVTNTTNIDVVKFDTQNYFDDGSLYGVTNRQMTGLVTSKDDDGNDVLYVSSSDWRVAVGNDINLDTNSSQIHRLVLDPDTGAVISNVAIVRGLPRSEENHSINGLDIAIDPVTGHEILWAAVGGNTNNGSPGNNFAGTVDFPYSGSIIKIDLDVVNSYDVRIDGQGDPFILDLPTLDDPSRSNIDLSTLNILNPEDAPNFTLDDNGTGTNGELMPDWAGGNNGLNAAKIVDKVLVSSGGQLQFVDNPLALHAPGYRNPYDVLVTEAGEVFSWDNGSNLGWGGQPIPFVDNTPGGTVNYVQDWTTELASNQFNETGSGPFDDQLHYAGSTSDAFGPYAGNPNPIRAAADVLRAAFNSDGSYKPASPTDPVYDQDGTTVIFANETEAQAFLSSLFILYEEQGNGNWVDITSNTGLPADFVDIVSGYYWEQPGSSIGDPSDYYDGSSLTGGTFYSPESEFFDPTEDGTLALVDASTNGLAEYTGSNFGGALQGAIVAASFNGNLYFEKPIDTNGDGRTDAVQSLGTINGFGSQPLSVITLGDDGIPGFYADNDGDGVDDFAGLIVAATYGADSINFFVPGSQSVGPGNDLDLDGRDDVVDSHVGDPTDGKGVLLNANETLTWQFELSTPTTPPGAIPPGDSIAGDIGINAVWRNGVDDQYAQETDPALYTPSIWNLGGASTFVSIDVADDGTAIGSANTQRDVLGIGFAAQNNLEGLSITSEMLNIFSYTPNTEAFKTWDGGEKFGLMVGPGDQSNFAEATIAVDTSLGSPRFGIQLIVETDDVPVTTFVEIPGIDNPTRGLEDPSLQIAMDVDLTPGAETITARARYVDDGIFTNWVSTTAVPIPSAVVEAIKGEYNNAGTSTGAVVGLVASTETGDDSFAASWDWVEVTGQDALETTGQVLFRWNAGESDVAAIDGGLDWVADTSVISGGPIKYTNGTVNSYDSSVDLSYVPTGLFDRQIFDPPNGAEMSLSFGNGLTNGSYAVRLFTGDRYPGTAAPGARVFDISVEGQIFLDDLDLSGTVGNKVGVMYEWVGQVTDGTINIDFDHEVENPIITGIEIVSLDASNVPVISAQDLTVSEADGFISLTISSDIPIPGGEILTVDYEIVPVSGSALPELDYQSADLTLDAGTGIYSGSGVISDGVSDLTIALEILPDAVLEGTETFEVRITGLSGTDAVIGNGVGTVSITDIPDSAPGLPATEFSDDRLNPTQISLIEGSNTVVATQNGDPTRDYDYITFVVPQGLELTALTLDGFNDYDGSAANASFIGLQAGSTFTEEPATANPANLLGGVIYSEFDVGSDLLADMADGVIEGASVSTQGFTTPLEAGSYTLWFSQGGSPTTSTLNATLQTTGGQTNLPPSIATVADINIDELQNANTQIVATDDDGIADLISLSLSLVDSNGAPVGGYTFTDNGDGTGDFSWNTPSLPATEVYTATVEASDGVNAPTSTTFDITVNDTGGSTDGTVLYRWNAGPSDIAAIDGGMDWVADLSVISGGPTKIYRGRVDNLDSSVPVATTPAGIFEYEISDPASGSDMSLSFGSGLANGTYAVRLFAGNGYFGTKDPGDRIFDISVEGQIFLDDLDLSATLGHDVGGMFEWVGQVTDGTINIDFGHEVENPLINAVEILAVGANEDPVFNSPDMFTVAENSTAIGMVSATDPETGPIQYAIAGGADAALFTIDANSGAFSFINAPDFETPADAGADNVYDVTVSASDGVNAPTQDIAVTVTDIVNEDQTGIVELTINGNSNQVGISNFGNNAWKITNVGEKPIASIVFDVAGAIYGDSVFDPFGLAGDSGSKPLTIDGDGGTGVVAPDASSYIGDGGVLGYKGIQMTFDPFTDGGFESGETVSFSIDMDPNSIAGSFKPTLDSGSFPAWDVGGVSGAELIGSDFTVNFVDGSTATGQIQSIGRQGGALAYADQSSPGSTVQLTVNGLNPGEIGTYDSNGPSVFVSGTAGETARIVLTKGFIQPVTNNFDEPYKSQLDAQLAALAASDFPANNAVEFQTVDVLLDGTNQDISSLFDFANVANYDFPGEDQIPIGLVAGTIDPSNDDLPTGPVSTPIYLSYDDGTPGLPTVDLDVTPTSASEDLTTQLTITVTASAAVVGDQTVALSLTGTGISASDFQSIIPLSLTILDGQTSASTTIDINDDVDVEGQETANFAISSPSAGITLGATISVDVVIDDNDSGPNNPPVFVSPGQFSISENGTNIGIVDADDPENDALQYAIAGGADAALFDIDQTTGALTFLNAPDFEAPADDDGDNDYEVTVSVSDGTNTPTQAITVNVTDVNEGAPTQTGTPGDDDLFGTGGFDHIDGLAGNDTIEGKAGDDSLVGGLGNDKLVGNADNDTLVGGEGTDELIGGSGDDNLDGGIGNDTVNGGNGNDTLLGGADNDKVIGGKDDDFLDGGTGNDTLLGQQGADQINGDDGTDKLYGGTENDTIDGGEGDDRLQGDEGNDLLTGGAGADTFVFTHHGADSNGDIDTVTDLDFAEDRLLIRAFGGNSNQTVTSAEDLYSLALNGLTVVEDDGDTLITFDDGVNSHQALILDLSDPFAGA</sequence>
<dbReference type="SUPFAM" id="SSF141072">
    <property type="entry name" value="CalX-like"/>
    <property type="match status" value="2"/>
</dbReference>
<feature type="region of interest" description="Disordered" evidence="3">
    <location>
        <begin position="2471"/>
        <end position="2520"/>
    </location>
</feature>
<reference evidence="5 6" key="1">
    <citation type="submission" date="2017-03" db="EMBL/GenBank/DDBJ databases">
        <authorList>
            <person name="Afonso C.L."/>
            <person name="Miller P.J."/>
            <person name="Scott M.A."/>
            <person name="Spackman E."/>
            <person name="Goraichik I."/>
            <person name="Dimitrov K.M."/>
            <person name="Suarez D.L."/>
            <person name="Swayne D.E."/>
        </authorList>
    </citation>
    <scope>NUCLEOTIDE SEQUENCE [LARGE SCALE GENOMIC DNA]</scope>
    <source>
        <strain evidence="5 6">CECT 7450</strain>
    </source>
</reference>
<evidence type="ECO:0000256" key="2">
    <source>
        <dbReference type="ARBA" id="ARBA00022525"/>
    </source>
</evidence>
<dbReference type="SUPFAM" id="SSF49313">
    <property type="entry name" value="Cadherin-like"/>
    <property type="match status" value="2"/>
</dbReference>
<keyword evidence="2" id="KW-0964">Secreted</keyword>
<dbReference type="GO" id="GO:0016020">
    <property type="term" value="C:membrane"/>
    <property type="evidence" value="ECO:0007669"/>
    <property type="project" value="InterPro"/>
</dbReference>
<dbReference type="Gene3D" id="2.60.40.2030">
    <property type="match status" value="2"/>
</dbReference>
<feature type="region of interest" description="Disordered" evidence="3">
    <location>
        <begin position="2408"/>
        <end position="2440"/>
    </location>
</feature>
<evidence type="ECO:0000256" key="3">
    <source>
        <dbReference type="SAM" id="MobiDB-lite"/>
    </source>
</evidence>
<dbReference type="InterPro" id="IPR021720">
    <property type="entry name" value="Malectin_dom"/>
</dbReference>
<evidence type="ECO:0000256" key="1">
    <source>
        <dbReference type="ARBA" id="ARBA00004613"/>
    </source>
</evidence>
<dbReference type="OrthoDB" id="9773411at2"/>
<dbReference type="InterPro" id="IPR002126">
    <property type="entry name" value="Cadherin-like_dom"/>
</dbReference>
<dbReference type="GO" id="GO:0005576">
    <property type="term" value="C:extracellular region"/>
    <property type="evidence" value="ECO:0007669"/>
    <property type="project" value="UniProtKB-SubCell"/>
</dbReference>
<feature type="domain" description="Cadherin" evidence="4">
    <location>
        <begin position="1701"/>
        <end position="1804"/>
    </location>
</feature>
<gene>
    <name evidence="5" type="primary">hlyA_3</name>
    <name evidence="5" type="ORF">ROA7450_03048</name>
</gene>
<evidence type="ECO:0000259" key="4">
    <source>
        <dbReference type="PROSITE" id="PS50268"/>
    </source>
</evidence>
<dbReference type="GO" id="GO:0007156">
    <property type="term" value="P:homophilic cell adhesion via plasma membrane adhesion molecules"/>
    <property type="evidence" value="ECO:0007669"/>
    <property type="project" value="InterPro"/>
</dbReference>